<gene>
    <name evidence="1" type="ORF">VTJ49DRAFT_7667</name>
</gene>
<organism evidence="1 2">
    <name type="scientific">Humicola insolens</name>
    <name type="common">Soft-rot fungus</name>
    <dbReference type="NCBI Taxonomy" id="85995"/>
    <lineage>
        <taxon>Eukaryota</taxon>
        <taxon>Fungi</taxon>
        <taxon>Dikarya</taxon>
        <taxon>Ascomycota</taxon>
        <taxon>Pezizomycotina</taxon>
        <taxon>Sordariomycetes</taxon>
        <taxon>Sordariomycetidae</taxon>
        <taxon>Sordariales</taxon>
        <taxon>Chaetomiaceae</taxon>
        <taxon>Mycothermus</taxon>
    </lineage>
</organism>
<sequence>MEPPPPATHRIPCQDRICRYLGPNCRHRHHIFQDSPLLILPPHVRERIYRHVGLTCWWNVNCILHAGQLKTWPSDIWGFKDDERRRDLPTYRSLLLSCRAIYTELAPLLYSSLHIILYYSLPSTGPYAPPPGSKQVARTVQHRTPLHTLRVLTTSSLQALTSLKIVLNEAGCHELCHSQGLWCCDEGPVLADGSTTRGVQRCDKYDRGRHQPPLLSPAAADDDAGRLRAARAVVREWQEVADRLFTHIPPGRLALAIVADIHPAHEQAMEIANGIAEPLLRLPRSFLRELHLRLSRTAGTRLQCLAQEVVTHASGLPTPSLTPPTSPNATTLTTLPRELRLRILEYTDLVTPNRQVIWSRQLHAYLILNSWTDIYDAPWNRFFNCWDEYAWGFKARPSYDHRPPPHSCFCTRRHSAFSVRCQCWAPPGPRLFLICRKLHEDAQYVFFSSNRIIVHDHLAWDPFDLRFFPDGAWPGPWWEDPLPESPYPFERLAISQFLRDVIPVGAIKYIRFLELGFPFYRPGTWPDTEHPAMQDWWSTAQFLADHANLEGLTLRVKVIRADYGRSSTPFSYFSLTPEGADRILTAILDIVRPFRGLGDRGLAMFYANIQHPVGLTEEGYRVLYYRDARPSDWVNPSMVLSNRVECEVMGERYDS</sequence>
<evidence type="ECO:0000313" key="1">
    <source>
        <dbReference type="EMBL" id="KAL1840875.1"/>
    </source>
</evidence>
<protein>
    <recommendedName>
        <fullName evidence="3">F-box domain-containing protein</fullName>
    </recommendedName>
</protein>
<comment type="caution">
    <text evidence="1">The sequence shown here is derived from an EMBL/GenBank/DDBJ whole genome shotgun (WGS) entry which is preliminary data.</text>
</comment>
<name>A0ABR3VGC3_HUMIN</name>
<dbReference type="PANTHER" id="PTHR42085">
    <property type="entry name" value="F-BOX DOMAIN-CONTAINING PROTEIN"/>
    <property type="match status" value="1"/>
</dbReference>
<keyword evidence="2" id="KW-1185">Reference proteome</keyword>
<dbReference type="EMBL" id="JAZGSY010000096">
    <property type="protein sequence ID" value="KAL1840875.1"/>
    <property type="molecule type" value="Genomic_DNA"/>
</dbReference>
<dbReference type="PANTHER" id="PTHR42085:SF6">
    <property type="entry name" value="F-BOX DOMAIN-CONTAINING PROTEIN"/>
    <property type="match status" value="1"/>
</dbReference>
<evidence type="ECO:0000313" key="2">
    <source>
        <dbReference type="Proteomes" id="UP001583172"/>
    </source>
</evidence>
<evidence type="ECO:0008006" key="3">
    <source>
        <dbReference type="Google" id="ProtNLM"/>
    </source>
</evidence>
<dbReference type="InterPro" id="IPR038883">
    <property type="entry name" value="AN11006-like"/>
</dbReference>
<accession>A0ABR3VGC3</accession>
<dbReference type="Proteomes" id="UP001583172">
    <property type="component" value="Unassembled WGS sequence"/>
</dbReference>
<reference evidence="1 2" key="1">
    <citation type="journal article" date="2024" name="Commun. Biol.">
        <title>Comparative genomic analysis of thermophilic fungi reveals convergent evolutionary adaptations and gene losses.</title>
        <authorList>
            <person name="Steindorff A.S."/>
            <person name="Aguilar-Pontes M.V."/>
            <person name="Robinson A.J."/>
            <person name="Andreopoulos B."/>
            <person name="LaButti K."/>
            <person name="Kuo A."/>
            <person name="Mondo S."/>
            <person name="Riley R."/>
            <person name="Otillar R."/>
            <person name="Haridas S."/>
            <person name="Lipzen A."/>
            <person name="Grimwood J."/>
            <person name="Schmutz J."/>
            <person name="Clum A."/>
            <person name="Reid I.D."/>
            <person name="Moisan M.C."/>
            <person name="Butler G."/>
            <person name="Nguyen T.T.M."/>
            <person name="Dewar K."/>
            <person name="Conant G."/>
            <person name="Drula E."/>
            <person name="Henrissat B."/>
            <person name="Hansel C."/>
            <person name="Singer S."/>
            <person name="Hutchinson M.I."/>
            <person name="de Vries R.P."/>
            <person name="Natvig D.O."/>
            <person name="Powell A.J."/>
            <person name="Tsang A."/>
            <person name="Grigoriev I.V."/>
        </authorList>
    </citation>
    <scope>NUCLEOTIDE SEQUENCE [LARGE SCALE GENOMIC DNA]</scope>
    <source>
        <strain evidence="1 2">CBS 620.91</strain>
    </source>
</reference>
<proteinExistence type="predicted"/>